<dbReference type="Proteomes" id="UP000259026">
    <property type="component" value="Segment"/>
</dbReference>
<reference evidence="1" key="1">
    <citation type="submission" date="2018-07" db="EMBL/GenBank/DDBJ databases">
        <authorList>
            <person name="Quirk P.G."/>
            <person name="Krulwich T.A."/>
        </authorList>
    </citation>
    <scope>NUCLEOTIDE SEQUENCE</scope>
</reference>
<dbReference type="EMBL" id="MH588545">
    <property type="protein sequence ID" value="AXQ68816.1"/>
    <property type="molecule type" value="Genomic_DNA"/>
</dbReference>
<evidence type="ECO:0000313" key="2">
    <source>
        <dbReference type="Proteomes" id="UP000259026"/>
    </source>
</evidence>
<evidence type="ECO:0000313" key="1">
    <source>
        <dbReference type="EMBL" id="AXQ68816.1"/>
    </source>
</evidence>
<gene>
    <name evidence="1" type="ORF">CcrPW_gp277</name>
</gene>
<keyword evidence="2" id="KW-1185">Reference proteome</keyword>
<reference evidence="1" key="2">
    <citation type="submission" date="2018-09" db="EMBL/GenBank/DDBJ databases">
        <title>Giant CbK-like Caulobacter bacteriophages have genetically divergent genomes.</title>
        <authorList>
            <person name="Wilson K."/>
            <person name="Ely B."/>
        </authorList>
    </citation>
    <scope>NUCLEOTIDE SEQUENCE [LARGE SCALE GENOMIC DNA]</scope>
</reference>
<proteinExistence type="predicted"/>
<protein>
    <submittedName>
        <fullName evidence="1">Uncharacterized protein</fullName>
    </submittedName>
</protein>
<accession>A0A385EAQ7</accession>
<sequence length="81" mass="9159">MGFADNMNDFQRTEMQSIKSRNMGGGGWTLKEFGHRVEAGRVIVHCKRVNVEKKSEHVLEYEIDSRGFSKVTLDAQGSITL</sequence>
<organism evidence="1 2">
    <name type="scientific">Caulobacter phage CcrPW</name>
    <dbReference type="NCBI Taxonomy" id="2283271"/>
    <lineage>
        <taxon>Viruses</taxon>
        <taxon>Duplodnaviria</taxon>
        <taxon>Heunggongvirae</taxon>
        <taxon>Uroviricota</taxon>
        <taxon>Caudoviricetes</taxon>
        <taxon>Jeanschmidtviridae</taxon>
        <taxon>Colossusvirus</taxon>
        <taxon>Colossusvirus PW</taxon>
    </lineage>
</organism>
<name>A0A385EAQ7_9CAUD</name>